<feature type="compositionally biased region" description="Basic and acidic residues" evidence="1">
    <location>
        <begin position="19"/>
        <end position="35"/>
    </location>
</feature>
<dbReference type="InterPro" id="IPR022085">
    <property type="entry name" value="OpdG"/>
</dbReference>
<feature type="region of interest" description="Disordered" evidence="1">
    <location>
        <begin position="19"/>
        <end position="44"/>
    </location>
</feature>
<dbReference type="PANTHER" id="PTHR38797">
    <property type="entry name" value="NUCLEAR PORE COMPLEX PROTEIN NUP85-RELATED"/>
    <property type="match status" value="1"/>
</dbReference>
<comment type="caution">
    <text evidence="2">The sequence shown here is derived from an EMBL/GenBank/DDBJ whole genome shotgun (WGS) entry which is preliminary data.</text>
</comment>
<dbReference type="Proteomes" id="UP000031575">
    <property type="component" value="Unassembled WGS sequence"/>
</dbReference>
<evidence type="ECO:0000313" key="3">
    <source>
        <dbReference type="Proteomes" id="UP000031575"/>
    </source>
</evidence>
<dbReference type="RefSeq" id="XP_040618551.1">
    <property type="nucleotide sequence ID" value="XM_040767168.1"/>
</dbReference>
<dbReference type="InterPro" id="IPR053204">
    <property type="entry name" value="Oxopyrrolidines_Biosynth-assoc"/>
</dbReference>
<keyword evidence="3" id="KW-1185">Reference proteome</keyword>
<accession>A0A0C2IND3</accession>
<evidence type="ECO:0000313" key="2">
    <source>
        <dbReference type="EMBL" id="KIH90541.1"/>
    </source>
</evidence>
<evidence type="ECO:0000256" key="1">
    <source>
        <dbReference type="SAM" id="MobiDB-lite"/>
    </source>
</evidence>
<dbReference type="VEuPathDB" id="FungiDB:SPBR_09042"/>
<proteinExistence type="predicted"/>
<protein>
    <submittedName>
        <fullName evidence="2">Uncharacterized protein</fullName>
    </submittedName>
</protein>
<reference evidence="2 3" key="1">
    <citation type="journal article" date="2014" name="BMC Genomics">
        <title>Comparative genomics of the major fungal agents of human and animal Sporotrichosis: Sporothrix schenckii and Sporothrix brasiliensis.</title>
        <authorList>
            <person name="Teixeira M.M."/>
            <person name="de Almeida L.G."/>
            <person name="Kubitschek-Barreira P."/>
            <person name="Alves F.L."/>
            <person name="Kioshima E.S."/>
            <person name="Abadio A.K."/>
            <person name="Fernandes L."/>
            <person name="Derengowski L.S."/>
            <person name="Ferreira K.S."/>
            <person name="Souza R.C."/>
            <person name="Ruiz J.C."/>
            <person name="de Andrade N.C."/>
            <person name="Paes H.C."/>
            <person name="Nicola A.M."/>
            <person name="Albuquerque P."/>
            <person name="Gerber A.L."/>
            <person name="Martins V.P."/>
            <person name="Peconick L.D."/>
            <person name="Neto A.V."/>
            <person name="Chaucanez C.B."/>
            <person name="Silva P.A."/>
            <person name="Cunha O.L."/>
            <person name="de Oliveira F.F."/>
            <person name="dos Santos T.C."/>
            <person name="Barros A.L."/>
            <person name="Soares M.A."/>
            <person name="de Oliveira L.M."/>
            <person name="Marini M.M."/>
            <person name="Villalobos-Duno H."/>
            <person name="Cunha M.M."/>
            <person name="de Hoog S."/>
            <person name="da Silveira J.F."/>
            <person name="Henrissat B."/>
            <person name="Nino-Vega G.A."/>
            <person name="Cisalpino P.S."/>
            <person name="Mora-Montes H.M."/>
            <person name="Almeida S.R."/>
            <person name="Stajich J.E."/>
            <person name="Lopes-Bezerra L.M."/>
            <person name="Vasconcelos A.T."/>
            <person name="Felipe M.S."/>
        </authorList>
    </citation>
    <scope>NUCLEOTIDE SEQUENCE [LARGE SCALE GENOMIC DNA]</scope>
    <source>
        <strain evidence="2 3">5110</strain>
    </source>
</reference>
<dbReference type="EMBL" id="AWTV01000008">
    <property type="protein sequence ID" value="KIH90541.1"/>
    <property type="molecule type" value="Genomic_DNA"/>
</dbReference>
<name>A0A0C2IND3_9PEZI</name>
<gene>
    <name evidence="2" type="ORF">SPBR_09042</name>
</gene>
<dbReference type="HOGENOM" id="CLU_035263_3_0_1"/>
<dbReference type="GeneID" id="63682089"/>
<dbReference type="PANTHER" id="PTHR38797:SF4">
    <property type="entry name" value="NUCLEAR PORE COMPLEX PROTEIN NUP85"/>
    <property type="match status" value="1"/>
</dbReference>
<dbReference type="OrthoDB" id="3350591at2759"/>
<sequence>MAALHLMVDFGDETNEEKTDSLVFVDEKSGGDTKSPKGQKKKRGSLLSLPWAKKEAKEVTVPVVSPQSPWKAPPFTGGTGYTERKIATLLCDFLQPDSKLSNDEVVTSILALIPANAPSSRELQSFGALCVGLAEQVPYHHPSQLKFARLLRMLAKSPKFLNKYRLDNTAEDMLAFFQHFRNSLTDASGLDEEFPYDWVNINAFEAKLCAIGIWGTTPGQGFIQLRYVFEQPKRLEATAFETNTEIMAAAQWIIWFGQSMFNFFLYDEGSESSYICDLWNEEGTVPFQPRSLERWRFWAKKFDEVGSWSDATDECKDLTARAARIMHALEENMVFSV</sequence>
<dbReference type="AlphaFoldDB" id="A0A0C2IND3"/>
<organism evidence="2 3">
    <name type="scientific">Sporothrix brasiliensis 5110</name>
    <dbReference type="NCBI Taxonomy" id="1398154"/>
    <lineage>
        <taxon>Eukaryota</taxon>
        <taxon>Fungi</taxon>
        <taxon>Dikarya</taxon>
        <taxon>Ascomycota</taxon>
        <taxon>Pezizomycotina</taxon>
        <taxon>Sordariomycetes</taxon>
        <taxon>Sordariomycetidae</taxon>
        <taxon>Ophiostomatales</taxon>
        <taxon>Ophiostomataceae</taxon>
        <taxon>Sporothrix</taxon>
    </lineage>
</organism>
<dbReference type="Pfam" id="PF12311">
    <property type="entry name" value="DUF3632"/>
    <property type="match status" value="1"/>
</dbReference>